<evidence type="ECO:0000313" key="2">
    <source>
        <dbReference type="EMBL" id="EFJ02841.1"/>
    </source>
</evidence>
<protein>
    <recommendedName>
        <fullName evidence="4">F-box domain-containing protein</fullName>
    </recommendedName>
</protein>
<evidence type="ECO:0008006" key="4">
    <source>
        <dbReference type="Google" id="ProtNLM"/>
    </source>
</evidence>
<dbReference type="STRING" id="578458.D8PMX1"/>
<keyword evidence="3" id="KW-1185">Reference proteome</keyword>
<dbReference type="Proteomes" id="UP000007431">
    <property type="component" value="Unassembled WGS sequence"/>
</dbReference>
<dbReference type="OrthoDB" id="2948138at2759"/>
<dbReference type="InterPro" id="IPR032675">
    <property type="entry name" value="LRR_dom_sf"/>
</dbReference>
<sequence length="534" mass="58823">MSHTALRSLWKTVHSPAVIAKYTMPDDLWVITKSEPSSEDSDSDSESDELTPTRPIVEEDLKRFNLYAPLVRRMNFGWGGDFALCDDGHTALIAACRAPVFPNLTHMGWSVDCVGLVFSQHFVCPSITSMHILAEAPLTMGDVAILRNIQRQCPAVTQLRVQMDDASDALANVLSETICGWDLRALKTTHLSQKGLARLASSPNLEELEASNDEDQCHISQPVDFTPRSFATLTSFALGLPISFAACIDMLRSASFAHLRTLALFGLTPEPALWGALFTAIRAAHTRPHLLRRLILKDHILDSDLAPKGPEPEDASESRFAPLCEFSNLEEVHLNAQEGFRLSTNIIQGMAQAWPELRELRIVHRDCLDEPQLPLSALAHLAIHCARLEILEIDVDATGNCVPHDGPLPTAPQGEDTSHGAPSPQGASQTQDAPNPHSAPKPRPRPQTALHTLQLNWSPIRSARPVAAYLSMLFLDIRTLLSVCRDEVALSTVPEPRWQKVAHLLPAFNAVRDYVLDPEGGRWKRVCDDDGAED</sequence>
<name>D8PMX1_SCHCM</name>
<gene>
    <name evidence="2" type="ORF">SCHCODRAFT_102260</name>
</gene>
<dbReference type="AlphaFoldDB" id="D8PMX1"/>
<dbReference type="OMA" id="CARHATI"/>
<dbReference type="RefSeq" id="XP_003037743.1">
    <property type="nucleotide sequence ID" value="XM_003037697.1"/>
</dbReference>
<evidence type="ECO:0000256" key="1">
    <source>
        <dbReference type="SAM" id="MobiDB-lite"/>
    </source>
</evidence>
<dbReference type="InParanoid" id="D8PMX1"/>
<dbReference type="GeneID" id="9594975"/>
<organism evidence="3">
    <name type="scientific">Schizophyllum commune (strain H4-8 / FGSC 9210)</name>
    <name type="common">Split gill fungus</name>
    <dbReference type="NCBI Taxonomy" id="578458"/>
    <lineage>
        <taxon>Eukaryota</taxon>
        <taxon>Fungi</taxon>
        <taxon>Dikarya</taxon>
        <taxon>Basidiomycota</taxon>
        <taxon>Agaricomycotina</taxon>
        <taxon>Agaricomycetes</taxon>
        <taxon>Agaricomycetidae</taxon>
        <taxon>Agaricales</taxon>
        <taxon>Schizophyllaceae</taxon>
        <taxon>Schizophyllum</taxon>
    </lineage>
</organism>
<accession>D8PMX1</accession>
<dbReference type="KEGG" id="scm:SCHCO_01207543"/>
<feature type="non-terminal residue" evidence="2">
    <location>
        <position position="534"/>
    </location>
</feature>
<dbReference type="HOGENOM" id="CLU_021164_0_0_1"/>
<proteinExistence type="predicted"/>
<feature type="region of interest" description="Disordered" evidence="1">
    <location>
        <begin position="34"/>
        <end position="54"/>
    </location>
</feature>
<dbReference type="EMBL" id="GL377302">
    <property type="protein sequence ID" value="EFJ02841.1"/>
    <property type="molecule type" value="Genomic_DNA"/>
</dbReference>
<evidence type="ECO:0000313" key="3">
    <source>
        <dbReference type="Proteomes" id="UP000007431"/>
    </source>
</evidence>
<dbReference type="VEuPathDB" id="FungiDB:SCHCODRAFT_01207543"/>
<feature type="region of interest" description="Disordered" evidence="1">
    <location>
        <begin position="402"/>
        <end position="447"/>
    </location>
</feature>
<dbReference type="Gene3D" id="3.80.10.10">
    <property type="entry name" value="Ribonuclease Inhibitor"/>
    <property type="match status" value="1"/>
</dbReference>
<reference evidence="2 3" key="1">
    <citation type="journal article" date="2010" name="Nat. Biotechnol.">
        <title>Genome sequence of the model mushroom Schizophyllum commune.</title>
        <authorList>
            <person name="Ohm R.A."/>
            <person name="de Jong J.F."/>
            <person name="Lugones L.G."/>
            <person name="Aerts A."/>
            <person name="Kothe E."/>
            <person name="Stajich J.E."/>
            <person name="de Vries R.P."/>
            <person name="Record E."/>
            <person name="Levasseur A."/>
            <person name="Baker S.E."/>
            <person name="Bartholomew K.A."/>
            <person name="Coutinho P.M."/>
            <person name="Erdmann S."/>
            <person name="Fowler T.J."/>
            <person name="Gathman A.C."/>
            <person name="Lombard V."/>
            <person name="Henrissat B."/>
            <person name="Knabe N."/>
            <person name="Kuees U."/>
            <person name="Lilly W.W."/>
            <person name="Lindquist E."/>
            <person name="Lucas S."/>
            <person name="Magnuson J.K."/>
            <person name="Piumi F."/>
            <person name="Raudaskoski M."/>
            <person name="Salamov A."/>
            <person name="Schmutz J."/>
            <person name="Schwarze F.W.M.R."/>
            <person name="vanKuyk P.A."/>
            <person name="Horton J.S."/>
            <person name="Grigoriev I.V."/>
            <person name="Woesten H.A.B."/>
        </authorList>
    </citation>
    <scope>NUCLEOTIDE SEQUENCE [LARGE SCALE GENOMIC DNA]</scope>
    <source>
        <strain evidence="3">H4-8 / FGSC 9210</strain>
    </source>
</reference>
<feature type="compositionally biased region" description="Acidic residues" evidence="1">
    <location>
        <begin position="37"/>
        <end position="49"/>
    </location>
</feature>